<reference evidence="1 2" key="1">
    <citation type="submission" date="2017-07" db="EMBL/GenBank/DDBJ databases">
        <title>Phylogenetic study on the rhizospheric bacterium Ochrobactrum sp. A44.</title>
        <authorList>
            <person name="Krzyzanowska D.M."/>
            <person name="Ossowicki A."/>
            <person name="Rajewska M."/>
            <person name="Maciag T."/>
            <person name="Kaczynski Z."/>
            <person name="Czerwicka M."/>
            <person name="Jafra S."/>
        </authorList>
    </citation>
    <scope>NUCLEOTIDE SEQUENCE [LARGE SCALE GENOMIC DNA]</scope>
    <source>
        <strain evidence="1 2">CCUG 30717</strain>
    </source>
</reference>
<dbReference type="AlphaFoldDB" id="A0A256G5Z5"/>
<dbReference type="EMBL" id="NNRM01000044">
    <property type="protein sequence ID" value="OYR22532.1"/>
    <property type="molecule type" value="Genomic_DNA"/>
</dbReference>
<dbReference type="Proteomes" id="UP000216188">
    <property type="component" value="Unassembled WGS sequence"/>
</dbReference>
<sequence>MQRLNVLAQNRAAGYGVDGPIWPLTTLFGRVSATGQALLVKWQQIA</sequence>
<comment type="caution">
    <text evidence="1">The sequence shown here is derived from an EMBL/GenBank/DDBJ whole genome shotgun (WGS) entry which is preliminary data.</text>
</comment>
<evidence type="ECO:0000313" key="2">
    <source>
        <dbReference type="Proteomes" id="UP000216188"/>
    </source>
</evidence>
<keyword evidence="2" id="KW-1185">Reference proteome</keyword>
<proteinExistence type="predicted"/>
<protein>
    <submittedName>
        <fullName evidence="1">Uncharacterized protein</fullName>
    </submittedName>
</protein>
<evidence type="ECO:0000313" key="1">
    <source>
        <dbReference type="EMBL" id="OYR22532.1"/>
    </source>
</evidence>
<gene>
    <name evidence="1" type="ORF">CEV34_4364</name>
</gene>
<accession>A0A256G5Z5</accession>
<organism evidence="1 2">
    <name type="scientific">Brucella pseudogrignonensis</name>
    <dbReference type="NCBI Taxonomy" id="419475"/>
    <lineage>
        <taxon>Bacteria</taxon>
        <taxon>Pseudomonadati</taxon>
        <taxon>Pseudomonadota</taxon>
        <taxon>Alphaproteobacteria</taxon>
        <taxon>Hyphomicrobiales</taxon>
        <taxon>Brucellaceae</taxon>
        <taxon>Brucella/Ochrobactrum group</taxon>
        <taxon>Brucella</taxon>
    </lineage>
</organism>
<name>A0A256G5Z5_9HYPH</name>